<reference evidence="5 6" key="1">
    <citation type="submission" date="2020-04" db="EMBL/GenBank/DDBJ databases">
        <authorList>
            <person name="Wallbank WR R."/>
            <person name="Pardo Diaz C."/>
            <person name="Kozak K."/>
            <person name="Martin S."/>
            <person name="Jiggins C."/>
            <person name="Moest M."/>
            <person name="Warren A I."/>
            <person name="Byers J.R.P. K."/>
            <person name="Montejo-Kovacevich G."/>
            <person name="Yen C E."/>
        </authorList>
    </citation>
    <scope>NUCLEOTIDE SEQUENCE [LARGE SCALE GENOMIC DNA]</scope>
</reference>
<accession>A0A8S0ZY76</accession>
<dbReference type="Proteomes" id="UP000494256">
    <property type="component" value="Unassembled WGS sequence"/>
</dbReference>
<evidence type="ECO:0000313" key="3">
    <source>
        <dbReference type="EMBL" id="CAB3239912.1"/>
    </source>
</evidence>
<dbReference type="PANTHER" id="PTHR13234">
    <property type="entry name" value="GAMMA-INTERFERON INDUCIBLE LYSOSOMAL THIOL REDUCTASE GILT"/>
    <property type="match status" value="1"/>
</dbReference>
<dbReference type="InterPro" id="IPR004911">
    <property type="entry name" value="Interferon-induced_GILT"/>
</dbReference>
<sequence length="226" mass="25235">MCLPQLRDDTLDTDLLTTDTVQETSTTPYSMDYSHNKVQLTVFYETHCPFSVDFFVEQLKPAVLKLGSHLELYTVPYGLAETNDGIGDNTISCHHGPSECHGNMVHACVLNHVKNKTLAVLYNCCLMSTTNDYTNTDITQCGLAEKVPVLTITNIIKCVNGTSGSLLLKSYGEVTKSNRIFYVPHLVFDQSSVYEDSGRTDLIGTVCGMLYPRPDECPKNTKDYYY</sequence>
<dbReference type="EMBL" id="CADEBC010000503">
    <property type="protein sequence ID" value="CAB3239912.1"/>
    <property type="molecule type" value="Genomic_DNA"/>
</dbReference>
<evidence type="ECO:0000256" key="2">
    <source>
        <dbReference type="ARBA" id="ARBA00023180"/>
    </source>
</evidence>
<dbReference type="Proteomes" id="UP000494106">
    <property type="component" value="Unassembled WGS sequence"/>
</dbReference>
<proteinExistence type="inferred from homology"/>
<evidence type="ECO:0000313" key="5">
    <source>
        <dbReference type="Proteomes" id="UP000494106"/>
    </source>
</evidence>
<comment type="caution">
    <text evidence="3">The sequence shown here is derived from an EMBL/GenBank/DDBJ whole genome shotgun (WGS) entry which is preliminary data.</text>
</comment>
<dbReference type="EMBL" id="CADEBD010000309">
    <property type="protein sequence ID" value="CAB3240551.1"/>
    <property type="molecule type" value="Genomic_DNA"/>
</dbReference>
<evidence type="ECO:0000313" key="6">
    <source>
        <dbReference type="Proteomes" id="UP000494256"/>
    </source>
</evidence>
<evidence type="ECO:0008006" key="7">
    <source>
        <dbReference type="Google" id="ProtNLM"/>
    </source>
</evidence>
<dbReference type="GO" id="GO:0016671">
    <property type="term" value="F:oxidoreductase activity, acting on a sulfur group of donors, disulfide as acceptor"/>
    <property type="evidence" value="ECO:0007669"/>
    <property type="project" value="InterPro"/>
</dbReference>
<gene>
    <name evidence="3" type="ORF">APLA_LOCUS8092</name>
    <name evidence="4" type="ORF">APLA_LOCUS9115</name>
</gene>
<dbReference type="Pfam" id="PF03227">
    <property type="entry name" value="GILT"/>
    <property type="match status" value="1"/>
</dbReference>
<organism evidence="3 5">
    <name type="scientific">Arctia plantaginis</name>
    <name type="common">Wood tiger moth</name>
    <name type="synonym">Phalaena plantaginis</name>
    <dbReference type="NCBI Taxonomy" id="874455"/>
    <lineage>
        <taxon>Eukaryota</taxon>
        <taxon>Metazoa</taxon>
        <taxon>Ecdysozoa</taxon>
        <taxon>Arthropoda</taxon>
        <taxon>Hexapoda</taxon>
        <taxon>Insecta</taxon>
        <taxon>Pterygota</taxon>
        <taxon>Neoptera</taxon>
        <taxon>Endopterygota</taxon>
        <taxon>Lepidoptera</taxon>
        <taxon>Glossata</taxon>
        <taxon>Ditrysia</taxon>
        <taxon>Noctuoidea</taxon>
        <taxon>Erebidae</taxon>
        <taxon>Arctiinae</taxon>
        <taxon>Arctia</taxon>
    </lineage>
</organism>
<comment type="similarity">
    <text evidence="1">Belongs to the GILT family.</text>
</comment>
<keyword evidence="5" id="KW-1185">Reference proteome</keyword>
<evidence type="ECO:0000256" key="1">
    <source>
        <dbReference type="ARBA" id="ARBA00005679"/>
    </source>
</evidence>
<dbReference type="PANTHER" id="PTHR13234:SF69">
    <property type="entry name" value="GILT-LIKE PROTEIN 1"/>
    <property type="match status" value="1"/>
</dbReference>
<evidence type="ECO:0000313" key="4">
    <source>
        <dbReference type="EMBL" id="CAB3240551.1"/>
    </source>
</evidence>
<keyword evidence="2" id="KW-0325">Glycoprotein</keyword>
<dbReference type="OrthoDB" id="958254at2759"/>
<protein>
    <recommendedName>
        <fullName evidence="7">Gamma-interferon-inducible lysosomal thiol reductase</fullName>
    </recommendedName>
</protein>
<name>A0A8S0ZY76_ARCPL</name>
<dbReference type="AlphaFoldDB" id="A0A8S0ZY76"/>